<gene>
    <name evidence="3" type="ORF">KC729_16990</name>
</gene>
<dbReference type="AlphaFoldDB" id="A0A956RQ51"/>
<feature type="signal peptide" evidence="2">
    <location>
        <begin position="1"/>
        <end position="24"/>
    </location>
</feature>
<evidence type="ECO:0000256" key="1">
    <source>
        <dbReference type="SAM" id="MobiDB-lite"/>
    </source>
</evidence>
<feature type="compositionally biased region" description="Low complexity" evidence="1">
    <location>
        <begin position="30"/>
        <end position="41"/>
    </location>
</feature>
<dbReference type="Proteomes" id="UP000697710">
    <property type="component" value="Unassembled WGS sequence"/>
</dbReference>
<proteinExistence type="predicted"/>
<protein>
    <submittedName>
        <fullName evidence="3">Uncharacterized protein</fullName>
    </submittedName>
</protein>
<reference evidence="3" key="2">
    <citation type="journal article" date="2021" name="Microbiome">
        <title>Successional dynamics and alternative stable states in a saline activated sludge microbial community over 9 years.</title>
        <authorList>
            <person name="Wang Y."/>
            <person name="Ye J."/>
            <person name="Ju F."/>
            <person name="Liu L."/>
            <person name="Boyd J.A."/>
            <person name="Deng Y."/>
            <person name="Parks D.H."/>
            <person name="Jiang X."/>
            <person name="Yin X."/>
            <person name="Woodcroft B.J."/>
            <person name="Tyson G.W."/>
            <person name="Hugenholtz P."/>
            <person name="Polz M.F."/>
            <person name="Zhang T."/>
        </authorList>
    </citation>
    <scope>NUCLEOTIDE SEQUENCE</scope>
    <source>
        <strain evidence="3">HKST-UBA01</strain>
    </source>
</reference>
<reference evidence="3" key="1">
    <citation type="submission" date="2020-04" db="EMBL/GenBank/DDBJ databases">
        <authorList>
            <person name="Zhang T."/>
        </authorList>
    </citation>
    <scope>NUCLEOTIDE SEQUENCE</scope>
    <source>
        <strain evidence="3">HKST-UBA01</strain>
    </source>
</reference>
<dbReference type="EMBL" id="JAGQHR010000673">
    <property type="protein sequence ID" value="MCA9729386.1"/>
    <property type="molecule type" value="Genomic_DNA"/>
</dbReference>
<feature type="non-terminal residue" evidence="3">
    <location>
        <position position="88"/>
    </location>
</feature>
<dbReference type="PROSITE" id="PS51257">
    <property type="entry name" value="PROKAR_LIPOPROTEIN"/>
    <property type="match status" value="1"/>
</dbReference>
<sequence length="88" mass="8790">MTYFRWALCCLSLSVVGVLGCSSADEPTRPSTTNSGNPSSGGSIGIGGDAGACCFEDGTCQILIEVDCTDAGGTFQGSGTTCDPNPCP</sequence>
<name>A0A956RQ51_UNCEI</name>
<feature type="chain" id="PRO_5037882712" evidence="2">
    <location>
        <begin position="25"/>
        <end position="88"/>
    </location>
</feature>
<feature type="region of interest" description="Disordered" evidence="1">
    <location>
        <begin position="23"/>
        <end position="43"/>
    </location>
</feature>
<accession>A0A956RQ51</accession>
<evidence type="ECO:0000256" key="2">
    <source>
        <dbReference type="SAM" id="SignalP"/>
    </source>
</evidence>
<comment type="caution">
    <text evidence="3">The sequence shown here is derived from an EMBL/GenBank/DDBJ whole genome shotgun (WGS) entry which is preliminary data.</text>
</comment>
<organism evidence="3 4">
    <name type="scientific">Eiseniibacteriota bacterium</name>
    <dbReference type="NCBI Taxonomy" id="2212470"/>
    <lineage>
        <taxon>Bacteria</taxon>
        <taxon>Candidatus Eiseniibacteriota</taxon>
    </lineage>
</organism>
<evidence type="ECO:0000313" key="4">
    <source>
        <dbReference type="Proteomes" id="UP000697710"/>
    </source>
</evidence>
<keyword evidence="2" id="KW-0732">Signal</keyword>
<evidence type="ECO:0000313" key="3">
    <source>
        <dbReference type="EMBL" id="MCA9729386.1"/>
    </source>
</evidence>